<proteinExistence type="inferred from homology"/>
<keyword evidence="5" id="KW-0808">Transferase</keyword>
<name>A0ABP8I7L7_9BURK</name>
<protein>
    <submittedName>
        <fullName evidence="5">TlyA family RNA methyltransferase</fullName>
    </submittedName>
</protein>
<keyword evidence="1 3" id="KW-0694">RNA-binding</keyword>
<dbReference type="PANTHER" id="PTHR32319:SF0">
    <property type="entry name" value="BACTERIAL HEMOLYSIN-LIKE PROTEIN"/>
    <property type="match status" value="1"/>
</dbReference>
<comment type="caution">
    <text evidence="5">The sequence shown here is derived from an EMBL/GenBank/DDBJ whole genome shotgun (WGS) entry which is preliminary data.</text>
</comment>
<keyword evidence="6" id="KW-1185">Reference proteome</keyword>
<dbReference type="PROSITE" id="PS50889">
    <property type="entry name" value="S4"/>
    <property type="match status" value="1"/>
</dbReference>
<dbReference type="GO" id="GO:0032259">
    <property type="term" value="P:methylation"/>
    <property type="evidence" value="ECO:0007669"/>
    <property type="project" value="UniProtKB-KW"/>
</dbReference>
<evidence type="ECO:0000259" key="4">
    <source>
        <dbReference type="Pfam" id="PF01728"/>
    </source>
</evidence>
<dbReference type="PANTHER" id="PTHR32319">
    <property type="entry name" value="BACTERIAL HEMOLYSIN-LIKE PROTEIN"/>
    <property type="match status" value="1"/>
</dbReference>
<evidence type="ECO:0000313" key="5">
    <source>
        <dbReference type="EMBL" id="GAA4353102.1"/>
    </source>
</evidence>
<dbReference type="InterPro" id="IPR036986">
    <property type="entry name" value="S4_RNA-bd_sf"/>
</dbReference>
<sequence>MRADQLLVERGLAASRSQASRLIASGLRWRDGAQWRSVGKSGQEVPVDAELELADAGETRYVSRGGLKLEGALVAAGIDVRDKRCLDVGQSTGGFTDCLLQQGARHVVGVDVGHEQLHPRLRGDARVTALEGVNARALDASTLGGAPFDLIVGDLSFISLTLVLPSLQPVLASEGELLMLVKPQFELQPAQIGKRGIVRDAALYAVVEQRLRTACKALGLQVRGWFDSPIAGGDGNREFFIHAAPASGTPGAGRAPSVEL</sequence>
<dbReference type="InterPro" id="IPR002877">
    <property type="entry name" value="RNA_MeTrfase_FtsJ_dom"/>
</dbReference>
<evidence type="ECO:0000256" key="1">
    <source>
        <dbReference type="ARBA" id="ARBA00022884"/>
    </source>
</evidence>
<accession>A0ABP8I7L7</accession>
<dbReference type="GO" id="GO:0008168">
    <property type="term" value="F:methyltransferase activity"/>
    <property type="evidence" value="ECO:0007669"/>
    <property type="project" value="UniProtKB-KW"/>
</dbReference>
<dbReference type="EMBL" id="BAABGJ010000076">
    <property type="protein sequence ID" value="GAA4353102.1"/>
    <property type="molecule type" value="Genomic_DNA"/>
</dbReference>
<gene>
    <name evidence="5" type="ORF">GCM10023165_43100</name>
</gene>
<dbReference type="InterPro" id="IPR004538">
    <property type="entry name" value="Hemolysin_A/TlyA"/>
</dbReference>
<evidence type="ECO:0000313" key="6">
    <source>
        <dbReference type="Proteomes" id="UP001500975"/>
    </source>
</evidence>
<dbReference type="RefSeq" id="WP_345540508.1">
    <property type="nucleotide sequence ID" value="NZ_BAABGJ010000076.1"/>
</dbReference>
<dbReference type="CDD" id="cd00165">
    <property type="entry name" value="S4"/>
    <property type="match status" value="1"/>
</dbReference>
<dbReference type="InterPro" id="IPR029063">
    <property type="entry name" value="SAM-dependent_MTases_sf"/>
</dbReference>
<evidence type="ECO:0000256" key="3">
    <source>
        <dbReference type="PROSITE-ProRule" id="PRU00182"/>
    </source>
</evidence>
<dbReference type="Pfam" id="PF01728">
    <property type="entry name" value="FtsJ"/>
    <property type="match status" value="1"/>
</dbReference>
<feature type="domain" description="Ribosomal RNA methyltransferase FtsJ" evidence="4">
    <location>
        <begin position="61"/>
        <end position="242"/>
    </location>
</feature>
<dbReference type="SUPFAM" id="SSF53335">
    <property type="entry name" value="S-adenosyl-L-methionine-dependent methyltransferases"/>
    <property type="match status" value="1"/>
</dbReference>
<reference evidence="6" key="1">
    <citation type="journal article" date="2019" name="Int. J. Syst. Evol. Microbiol.">
        <title>The Global Catalogue of Microorganisms (GCM) 10K type strain sequencing project: providing services to taxonomists for standard genome sequencing and annotation.</title>
        <authorList>
            <consortium name="The Broad Institute Genomics Platform"/>
            <consortium name="The Broad Institute Genome Sequencing Center for Infectious Disease"/>
            <person name="Wu L."/>
            <person name="Ma J."/>
        </authorList>
    </citation>
    <scope>NUCLEOTIDE SEQUENCE [LARGE SCALE GENOMIC DNA]</scope>
    <source>
        <strain evidence="6">JCM 17804</strain>
    </source>
</reference>
<dbReference type="InterPro" id="IPR047048">
    <property type="entry name" value="TlyA"/>
</dbReference>
<evidence type="ECO:0000256" key="2">
    <source>
        <dbReference type="ARBA" id="ARBA00029460"/>
    </source>
</evidence>
<dbReference type="Gene3D" id="3.10.290.10">
    <property type="entry name" value="RNA-binding S4 domain"/>
    <property type="match status" value="1"/>
</dbReference>
<dbReference type="CDD" id="cd02440">
    <property type="entry name" value="AdoMet_MTases"/>
    <property type="match status" value="1"/>
</dbReference>
<dbReference type="Proteomes" id="UP001500975">
    <property type="component" value="Unassembled WGS sequence"/>
</dbReference>
<comment type="similarity">
    <text evidence="2">Belongs to the TlyA family.</text>
</comment>
<dbReference type="Gene3D" id="3.40.50.150">
    <property type="entry name" value="Vaccinia Virus protein VP39"/>
    <property type="match status" value="1"/>
</dbReference>
<organism evidence="5 6">
    <name type="scientific">Variovorax defluvii</name>
    <dbReference type="NCBI Taxonomy" id="913761"/>
    <lineage>
        <taxon>Bacteria</taxon>
        <taxon>Pseudomonadati</taxon>
        <taxon>Pseudomonadota</taxon>
        <taxon>Betaproteobacteria</taxon>
        <taxon>Burkholderiales</taxon>
        <taxon>Comamonadaceae</taxon>
        <taxon>Variovorax</taxon>
    </lineage>
</organism>
<dbReference type="PIRSF" id="PIRSF005578">
    <property type="entry name" value="TlyA"/>
    <property type="match status" value="1"/>
</dbReference>
<keyword evidence="5" id="KW-0489">Methyltransferase</keyword>